<dbReference type="GO" id="GO:0046872">
    <property type="term" value="F:metal ion binding"/>
    <property type="evidence" value="ECO:0007669"/>
    <property type="project" value="UniProtKB-KW"/>
</dbReference>
<dbReference type="OrthoDB" id="9798864at2"/>
<organism evidence="9 10">
    <name type="scientific">Thauera chlorobenzoica</name>
    <dbReference type="NCBI Taxonomy" id="96773"/>
    <lineage>
        <taxon>Bacteria</taxon>
        <taxon>Pseudomonadati</taxon>
        <taxon>Pseudomonadota</taxon>
        <taxon>Betaproteobacteria</taxon>
        <taxon>Rhodocyclales</taxon>
        <taxon>Zoogloeaceae</taxon>
        <taxon>Thauera</taxon>
    </lineage>
</organism>
<evidence type="ECO:0000313" key="9">
    <source>
        <dbReference type="EMBL" id="APR03855.1"/>
    </source>
</evidence>
<dbReference type="Proteomes" id="UP000185739">
    <property type="component" value="Chromosome"/>
</dbReference>
<proteinExistence type="predicted"/>
<evidence type="ECO:0000256" key="2">
    <source>
        <dbReference type="ARBA" id="ARBA00022617"/>
    </source>
</evidence>
<dbReference type="PROSITE" id="PS51007">
    <property type="entry name" value="CYTC"/>
    <property type="match status" value="1"/>
</dbReference>
<evidence type="ECO:0000256" key="5">
    <source>
        <dbReference type="ARBA" id="ARBA00022989"/>
    </source>
</evidence>
<evidence type="ECO:0000256" key="8">
    <source>
        <dbReference type="PIRSR" id="PIRSR602326-1"/>
    </source>
</evidence>
<feature type="binding site" description="covalent" evidence="8">
    <location>
        <position position="59"/>
    </location>
    <ligand>
        <name>heme c</name>
        <dbReference type="ChEBI" id="CHEBI:61717"/>
    </ligand>
</feature>
<keyword evidence="10" id="KW-1185">Reference proteome</keyword>
<evidence type="ECO:0000256" key="7">
    <source>
        <dbReference type="ARBA" id="ARBA00023136"/>
    </source>
</evidence>
<dbReference type="Pfam" id="PF02167">
    <property type="entry name" value="Cytochrom_C1"/>
    <property type="match status" value="1"/>
</dbReference>
<dbReference type="RefSeq" id="WP_075147423.1">
    <property type="nucleotide sequence ID" value="NZ_CP018839.1"/>
</dbReference>
<evidence type="ECO:0000256" key="3">
    <source>
        <dbReference type="ARBA" id="ARBA00022692"/>
    </source>
</evidence>
<dbReference type="Gene3D" id="1.10.760.10">
    <property type="entry name" value="Cytochrome c-like domain"/>
    <property type="match status" value="1"/>
</dbReference>
<evidence type="ECO:0000256" key="1">
    <source>
        <dbReference type="ARBA" id="ARBA00004370"/>
    </source>
</evidence>
<protein>
    <submittedName>
        <fullName evidence="9">Ubiquinol cytochrome C oxidoreductase, cytochrome C1 subunit</fullName>
    </submittedName>
</protein>
<keyword evidence="5" id="KW-1133">Transmembrane helix</keyword>
<dbReference type="InterPro" id="IPR002326">
    <property type="entry name" value="Cyt_c1"/>
</dbReference>
<keyword evidence="4 8" id="KW-0479">Metal-binding</keyword>
<dbReference type="InterPro" id="IPR036909">
    <property type="entry name" value="Cyt_c-like_dom_sf"/>
</dbReference>
<dbReference type="PANTHER" id="PTHR10266:SF3">
    <property type="entry name" value="CYTOCHROME C1, HEME PROTEIN, MITOCHONDRIAL"/>
    <property type="match status" value="1"/>
</dbReference>
<evidence type="ECO:0000256" key="4">
    <source>
        <dbReference type="ARBA" id="ARBA00022723"/>
    </source>
</evidence>
<evidence type="ECO:0000256" key="6">
    <source>
        <dbReference type="ARBA" id="ARBA00023004"/>
    </source>
</evidence>
<keyword evidence="2 8" id="KW-0349">Heme</keyword>
<evidence type="ECO:0000313" key="10">
    <source>
        <dbReference type="Proteomes" id="UP000185739"/>
    </source>
</evidence>
<feature type="binding site" description="covalent" evidence="8">
    <location>
        <position position="58"/>
    </location>
    <ligand>
        <name>heme c</name>
        <dbReference type="ChEBI" id="CHEBI:61717"/>
    </ligand>
</feature>
<dbReference type="GO" id="GO:0016020">
    <property type="term" value="C:membrane"/>
    <property type="evidence" value="ECO:0007669"/>
    <property type="project" value="UniProtKB-SubCell"/>
</dbReference>
<keyword evidence="6 8" id="KW-0408">Iron</keyword>
<dbReference type="GO" id="GO:0009055">
    <property type="term" value="F:electron transfer activity"/>
    <property type="evidence" value="ECO:0007669"/>
    <property type="project" value="InterPro"/>
</dbReference>
<comment type="subcellular location">
    <subcellularLocation>
        <location evidence="1">Membrane</location>
    </subcellularLocation>
</comment>
<feature type="binding site" description="covalent" evidence="8">
    <location>
        <position position="55"/>
    </location>
    <ligand>
        <name>heme c</name>
        <dbReference type="ChEBI" id="CHEBI:61717"/>
    </ligand>
</feature>
<name>A0A1H5UCR9_9RHOO</name>
<keyword evidence="7" id="KW-0472">Membrane</keyword>
<dbReference type="KEGG" id="tcl:Tchl_0994"/>
<comment type="cofactor">
    <cofactor evidence="8">
        <name>heme c</name>
        <dbReference type="ChEBI" id="CHEBI:61717"/>
    </cofactor>
    <text evidence="8">Binds 1 heme c group covalently per subunit.</text>
</comment>
<dbReference type="Gene3D" id="1.20.5.100">
    <property type="entry name" value="Cytochrome c1, transmembrane anchor, C-terminal"/>
    <property type="match status" value="1"/>
</dbReference>
<gene>
    <name evidence="9" type="ORF">Tchl_0994</name>
</gene>
<dbReference type="AlphaFoldDB" id="A0A1H5UCR9"/>
<dbReference type="EMBL" id="CP018839">
    <property type="protein sequence ID" value="APR03855.1"/>
    <property type="molecule type" value="Genomic_DNA"/>
</dbReference>
<dbReference type="SUPFAM" id="SSF46626">
    <property type="entry name" value="Cytochrome c"/>
    <property type="match status" value="1"/>
</dbReference>
<sequence>MKMRLLNLIKRAAAALLFAPALALAAGAVLHLDKAPVSNDPAALQHGAKLFVNYCLNCHSASFTRYNQLQDIGLSEQAIRDNLMFTGERIGDLMKIAMRPAESKAWFGKAPPDLTLVARARASEFGSGADWLYTYLRQFYRDPERPSGWNNVVFENVGMPHVFWQLQGEQAATVTENADGSKKVDLSLAKPGLLAPAEYDKAVADLVSFLVWMGEPVAEKRKSIGAVVLIFLAGLFVLSYALKKNYWKDIH</sequence>
<dbReference type="PANTHER" id="PTHR10266">
    <property type="entry name" value="CYTOCHROME C1"/>
    <property type="match status" value="1"/>
</dbReference>
<accession>A0A1H5UCR9</accession>
<dbReference type="InterPro" id="IPR009056">
    <property type="entry name" value="Cyt_c-like_dom"/>
</dbReference>
<dbReference type="GO" id="GO:0020037">
    <property type="term" value="F:heme binding"/>
    <property type="evidence" value="ECO:0007669"/>
    <property type="project" value="InterPro"/>
</dbReference>
<dbReference type="STRING" id="96773.Tchl_0994"/>
<reference evidence="9 10" key="1">
    <citation type="submission" date="2016-12" db="EMBL/GenBank/DDBJ databases">
        <title>Complete genome sequence of Thauera chlorobenzoica, a Betaproteobacterium degrading haloaromatics anaerobically to CO2 and halides.</title>
        <authorList>
            <person name="Goris T."/>
            <person name="Mergelsberg M."/>
            <person name="Boll M."/>
        </authorList>
    </citation>
    <scope>NUCLEOTIDE SEQUENCE [LARGE SCALE GENOMIC DNA]</scope>
    <source>
        <strain evidence="9 10">3CB1</strain>
    </source>
</reference>
<keyword evidence="3" id="KW-0812">Transmembrane</keyword>